<dbReference type="GO" id="GO:0051287">
    <property type="term" value="F:NAD binding"/>
    <property type="evidence" value="ECO:0007669"/>
    <property type="project" value="InterPro"/>
</dbReference>
<dbReference type="SUPFAM" id="SSF51735">
    <property type="entry name" value="NAD(P)-binding Rossmann-fold domains"/>
    <property type="match status" value="1"/>
</dbReference>
<dbReference type="PANTHER" id="PTHR43060:SF15">
    <property type="entry name" value="3-HYDROXYISOBUTYRATE DEHYDROGENASE-LIKE 1, MITOCHONDRIAL-RELATED"/>
    <property type="match status" value="1"/>
</dbReference>
<feature type="active site" evidence="3">
    <location>
        <position position="174"/>
    </location>
</feature>
<evidence type="ECO:0000256" key="1">
    <source>
        <dbReference type="ARBA" id="ARBA00023002"/>
    </source>
</evidence>
<dbReference type="InterPro" id="IPR006115">
    <property type="entry name" value="6PGDH_NADP-bd"/>
</dbReference>
<dbReference type="Pfam" id="PF14833">
    <property type="entry name" value="NAD_binding_11"/>
    <property type="match status" value="1"/>
</dbReference>
<dbReference type="EMBL" id="LUUH01000049">
    <property type="protein sequence ID" value="OAI04582.1"/>
    <property type="molecule type" value="Genomic_DNA"/>
</dbReference>
<evidence type="ECO:0000259" key="5">
    <source>
        <dbReference type="Pfam" id="PF14833"/>
    </source>
</evidence>
<organism evidence="6 7">
    <name type="scientific">Methylomonas methanica</name>
    <dbReference type="NCBI Taxonomy" id="421"/>
    <lineage>
        <taxon>Bacteria</taxon>
        <taxon>Pseudomonadati</taxon>
        <taxon>Pseudomonadota</taxon>
        <taxon>Gammaproteobacteria</taxon>
        <taxon>Methylococcales</taxon>
        <taxon>Methylococcaceae</taxon>
        <taxon>Methylomonas</taxon>
    </lineage>
</organism>
<keyword evidence="2" id="KW-0520">NAD</keyword>
<dbReference type="PIRSF" id="PIRSF000103">
    <property type="entry name" value="HIBADH"/>
    <property type="match status" value="1"/>
</dbReference>
<feature type="domain" description="3-hydroxyisobutyrate dehydrogenase-like NAD-binding" evidence="5">
    <location>
        <begin position="168"/>
        <end position="289"/>
    </location>
</feature>
<dbReference type="PANTHER" id="PTHR43060">
    <property type="entry name" value="3-HYDROXYISOBUTYRATE DEHYDROGENASE-LIKE 1, MITOCHONDRIAL-RELATED"/>
    <property type="match status" value="1"/>
</dbReference>
<comment type="caution">
    <text evidence="6">The sequence shown here is derived from an EMBL/GenBank/DDBJ whole genome shotgun (WGS) entry which is preliminary data.</text>
</comment>
<name>A0A177MG29_METMH</name>
<proteinExistence type="predicted"/>
<dbReference type="RefSeq" id="WP_064036574.1">
    <property type="nucleotide sequence ID" value="NZ_LUUH01000049.1"/>
</dbReference>
<dbReference type="SUPFAM" id="SSF48179">
    <property type="entry name" value="6-phosphogluconate dehydrogenase C-terminal domain-like"/>
    <property type="match status" value="1"/>
</dbReference>
<accession>A0A177MG29</accession>
<evidence type="ECO:0000313" key="6">
    <source>
        <dbReference type="EMBL" id="OAI04582.1"/>
    </source>
</evidence>
<dbReference type="InterPro" id="IPR036291">
    <property type="entry name" value="NAD(P)-bd_dom_sf"/>
</dbReference>
<dbReference type="GO" id="GO:0050661">
    <property type="term" value="F:NADP binding"/>
    <property type="evidence" value="ECO:0007669"/>
    <property type="project" value="InterPro"/>
</dbReference>
<dbReference type="Gene3D" id="3.40.50.720">
    <property type="entry name" value="NAD(P)-binding Rossmann-like Domain"/>
    <property type="match status" value="1"/>
</dbReference>
<reference evidence="6 7" key="1">
    <citation type="submission" date="2016-03" db="EMBL/GenBank/DDBJ databases">
        <authorList>
            <person name="Ploux O."/>
        </authorList>
    </citation>
    <scope>NUCLEOTIDE SEQUENCE [LARGE SCALE GENOMIC DNA]</scope>
    <source>
        <strain evidence="6 7">R-45371</strain>
    </source>
</reference>
<feature type="domain" description="6-phosphogluconate dehydrogenase NADP-binding" evidence="4">
    <location>
        <begin position="8"/>
        <end position="165"/>
    </location>
</feature>
<sequence>MAEQRYTLGFVGIGLMGQPLTLRLLAAGFQVNVWNRTAAKLDAVSGAGAKVCGGVGELVKASDVVILCLADTEAVETVVKEQIIANGSSDKLLIDLSSIHPEATRRIATELQAASGMRWVDAPVSGGTAGAEQGSLAIMAGGAEPDIAIAREVLRPLYSRLTHMGTVGSGQATKVCNQMIVSCNVLVIAEMMALAKAAGVDAAKIPEALAGGFADSKPLQIVGPEMADKRFEPVKWRVKTLLKDLNMAVDLAGKQGSAIPMSGLAAQLMQLHGSRGFLEQDPSTLIKLYVQD</sequence>
<evidence type="ECO:0000259" key="4">
    <source>
        <dbReference type="Pfam" id="PF03446"/>
    </source>
</evidence>
<gene>
    <name evidence="6" type="ORF">A1353_12550</name>
</gene>
<dbReference type="Proteomes" id="UP000077763">
    <property type="component" value="Unassembled WGS sequence"/>
</dbReference>
<protein>
    <submittedName>
        <fullName evidence="6">2-hydroxy-3-oxopropionate reductase</fullName>
    </submittedName>
</protein>
<dbReference type="InterPro" id="IPR029154">
    <property type="entry name" value="HIBADH-like_NADP-bd"/>
</dbReference>
<dbReference type="Pfam" id="PF03446">
    <property type="entry name" value="NAD_binding_2"/>
    <property type="match status" value="1"/>
</dbReference>
<dbReference type="InterPro" id="IPR008927">
    <property type="entry name" value="6-PGluconate_DH-like_C_sf"/>
</dbReference>
<dbReference type="Gene3D" id="1.10.1040.10">
    <property type="entry name" value="N-(1-d-carboxylethyl)-l-norvaline Dehydrogenase, domain 2"/>
    <property type="match status" value="1"/>
</dbReference>
<dbReference type="InterPro" id="IPR015815">
    <property type="entry name" value="HIBADH-related"/>
</dbReference>
<dbReference type="InterPro" id="IPR013328">
    <property type="entry name" value="6PGD_dom2"/>
</dbReference>
<keyword evidence="1" id="KW-0560">Oxidoreductase</keyword>
<evidence type="ECO:0000256" key="2">
    <source>
        <dbReference type="ARBA" id="ARBA00023027"/>
    </source>
</evidence>
<dbReference type="AlphaFoldDB" id="A0A177MG29"/>
<dbReference type="GO" id="GO:0016491">
    <property type="term" value="F:oxidoreductase activity"/>
    <property type="evidence" value="ECO:0007669"/>
    <property type="project" value="UniProtKB-KW"/>
</dbReference>
<evidence type="ECO:0000256" key="3">
    <source>
        <dbReference type="PIRSR" id="PIRSR000103-1"/>
    </source>
</evidence>
<evidence type="ECO:0000313" key="7">
    <source>
        <dbReference type="Proteomes" id="UP000077763"/>
    </source>
</evidence>